<comment type="similarity">
    <text evidence="1 4">Belongs to the plant dirigent protein family.</text>
</comment>
<dbReference type="Gene3D" id="2.40.480.10">
    <property type="entry name" value="Allene oxide cyclase-like"/>
    <property type="match status" value="1"/>
</dbReference>
<comment type="subcellular location">
    <subcellularLocation>
        <location evidence="4">Secreted</location>
        <location evidence="4">Extracellular space</location>
        <location evidence="4">Apoplast</location>
    </subcellularLocation>
</comment>
<keyword evidence="3 4" id="KW-0964">Secreted</keyword>
<keyword evidence="6" id="KW-1185">Reference proteome</keyword>
<feature type="signal peptide" evidence="4">
    <location>
        <begin position="1"/>
        <end position="26"/>
    </location>
</feature>
<comment type="subunit">
    <text evidence="2 4">Homodimer.</text>
</comment>
<evidence type="ECO:0000256" key="4">
    <source>
        <dbReference type="RuleBase" id="RU363099"/>
    </source>
</evidence>
<dbReference type="Pfam" id="PF03018">
    <property type="entry name" value="Dirigent"/>
    <property type="match status" value="1"/>
</dbReference>
<feature type="chain" id="PRO_5033113473" description="Dirigent protein" evidence="4">
    <location>
        <begin position="27"/>
        <end position="189"/>
    </location>
</feature>
<dbReference type="AlphaFoldDB" id="A0A835AJW4"/>
<evidence type="ECO:0000313" key="5">
    <source>
        <dbReference type="EMBL" id="KAF8668748.1"/>
    </source>
</evidence>
<evidence type="ECO:0000256" key="3">
    <source>
        <dbReference type="ARBA" id="ARBA00022525"/>
    </source>
</evidence>
<evidence type="ECO:0000313" key="6">
    <source>
        <dbReference type="Proteomes" id="UP000636709"/>
    </source>
</evidence>
<name>A0A835AJW4_9POAL</name>
<evidence type="ECO:0000256" key="1">
    <source>
        <dbReference type="ARBA" id="ARBA00010746"/>
    </source>
</evidence>
<gene>
    <name evidence="5" type="ORF">HU200_051935</name>
</gene>
<reference evidence="5" key="1">
    <citation type="submission" date="2020-07" db="EMBL/GenBank/DDBJ databases">
        <title>Genome sequence and genetic diversity analysis of an under-domesticated orphan crop, white fonio (Digitaria exilis).</title>
        <authorList>
            <person name="Bennetzen J.L."/>
            <person name="Chen S."/>
            <person name="Ma X."/>
            <person name="Wang X."/>
            <person name="Yssel A.E.J."/>
            <person name="Chaluvadi S.R."/>
            <person name="Johnson M."/>
            <person name="Gangashetty P."/>
            <person name="Hamidou F."/>
            <person name="Sanogo M.D."/>
            <person name="Zwaenepoel A."/>
            <person name="Wallace J."/>
            <person name="Van De Peer Y."/>
            <person name="Van Deynze A."/>
        </authorList>
    </citation>
    <scope>NUCLEOTIDE SEQUENCE</scope>
    <source>
        <tissue evidence="5">Leaves</tissue>
    </source>
</reference>
<dbReference type="GO" id="GO:0048046">
    <property type="term" value="C:apoplast"/>
    <property type="evidence" value="ECO:0007669"/>
    <property type="project" value="UniProtKB-SubCell"/>
</dbReference>
<dbReference type="PANTHER" id="PTHR21495">
    <property type="entry name" value="NUCLEOPORIN-RELATED"/>
    <property type="match status" value="1"/>
</dbReference>
<dbReference type="EMBL" id="JACEFO010002273">
    <property type="protein sequence ID" value="KAF8668748.1"/>
    <property type="molecule type" value="Genomic_DNA"/>
</dbReference>
<dbReference type="OrthoDB" id="1864232at2759"/>
<dbReference type="InterPro" id="IPR044859">
    <property type="entry name" value="Allene_oxi_cyc_Dirigent"/>
</dbReference>
<dbReference type="Proteomes" id="UP000636709">
    <property type="component" value="Unassembled WGS sequence"/>
</dbReference>
<protein>
    <recommendedName>
        <fullName evidence="4">Dirigent protein</fullName>
    </recommendedName>
</protein>
<dbReference type="InterPro" id="IPR004265">
    <property type="entry name" value="Dirigent"/>
</dbReference>
<keyword evidence="4" id="KW-0732">Signal</keyword>
<comment type="function">
    <text evidence="4">Dirigent proteins impart stereoselectivity on the phenoxy radical-coupling reaction, yielding optically active lignans from two molecules of coniferyl alcohol in the biosynthesis of lignans, flavonolignans, and alkaloids and thus plays a central role in plant secondary metabolism.</text>
</comment>
<sequence length="189" mass="19692">MASSHMQILSLFLLLLAASSPGAVLAAGDYGGDDHSLTRIHLYVHETLAPAANVTFAFVAPSPLGASSSFGSIIVVDHELRAGRDRSSQLLGRYQSLMVGTSLGTTGGKYLTSIALVFTAGEHAGSTLSVAGLLVASKGVAFERAVVGGTGKFRLARGYSLTTIIGNPTPETGLFEVELFVLMHHGKKY</sequence>
<organism evidence="5 6">
    <name type="scientific">Digitaria exilis</name>
    <dbReference type="NCBI Taxonomy" id="1010633"/>
    <lineage>
        <taxon>Eukaryota</taxon>
        <taxon>Viridiplantae</taxon>
        <taxon>Streptophyta</taxon>
        <taxon>Embryophyta</taxon>
        <taxon>Tracheophyta</taxon>
        <taxon>Spermatophyta</taxon>
        <taxon>Magnoliopsida</taxon>
        <taxon>Liliopsida</taxon>
        <taxon>Poales</taxon>
        <taxon>Poaceae</taxon>
        <taxon>PACMAD clade</taxon>
        <taxon>Panicoideae</taxon>
        <taxon>Panicodae</taxon>
        <taxon>Paniceae</taxon>
        <taxon>Anthephorinae</taxon>
        <taxon>Digitaria</taxon>
    </lineage>
</organism>
<comment type="caution">
    <text evidence="5">The sequence shown here is derived from an EMBL/GenBank/DDBJ whole genome shotgun (WGS) entry which is preliminary data.</text>
</comment>
<evidence type="ECO:0000256" key="2">
    <source>
        <dbReference type="ARBA" id="ARBA00011738"/>
    </source>
</evidence>
<proteinExistence type="inferred from homology"/>
<dbReference type="GO" id="GO:0009699">
    <property type="term" value="P:phenylpropanoid biosynthetic process"/>
    <property type="evidence" value="ECO:0007669"/>
    <property type="project" value="UniProtKB-ARBA"/>
</dbReference>
<accession>A0A835AJW4</accession>
<keyword evidence="4" id="KW-0052">Apoplast</keyword>